<feature type="domain" description="UspA" evidence="1">
    <location>
        <begin position="12"/>
        <end position="155"/>
    </location>
</feature>
<dbReference type="InterPro" id="IPR014729">
    <property type="entry name" value="Rossmann-like_a/b/a_fold"/>
</dbReference>
<name>A0A3M0E710_9EURY</name>
<comment type="caution">
    <text evidence="2">The sequence shown here is derived from an EMBL/GenBank/DDBJ whole genome shotgun (WGS) entry which is preliminary data.</text>
</comment>
<dbReference type="CDD" id="cd00293">
    <property type="entry name" value="USP-like"/>
    <property type="match status" value="1"/>
</dbReference>
<dbReference type="Gene3D" id="3.40.50.620">
    <property type="entry name" value="HUPs"/>
    <property type="match status" value="1"/>
</dbReference>
<reference evidence="2 3" key="1">
    <citation type="journal article" date="2015" name="Stand. Genomic Sci.">
        <title>Genomic Encyclopedia of Bacterial and Archaeal Type Strains, Phase III: the genomes of soil and plant-associated and newly described type strains.</title>
        <authorList>
            <person name="Whitman W.B."/>
            <person name="Woyke T."/>
            <person name="Klenk H.P."/>
            <person name="Zhou Y."/>
            <person name="Lilburn T.G."/>
            <person name="Beck B.J."/>
            <person name="De Vos P."/>
            <person name="Vandamme P."/>
            <person name="Eisen J.A."/>
            <person name="Garrity G."/>
            <person name="Hugenholtz P."/>
            <person name="Kyrpides N.C."/>
        </authorList>
    </citation>
    <scope>NUCLEOTIDE SEQUENCE [LARGE SCALE GENOMIC DNA]</scope>
    <source>
        <strain evidence="2 3">CGMCC 1.10124</strain>
    </source>
</reference>
<proteinExistence type="predicted"/>
<gene>
    <name evidence="2" type="ORF">ATH50_1053</name>
</gene>
<dbReference type="Pfam" id="PF00582">
    <property type="entry name" value="Usp"/>
    <property type="match status" value="1"/>
</dbReference>
<sequence length="158" mass="17440">MIEPTERSAVTLLVPFDGSALAETALKRAREFASYRDEAVVALTVVPEDESFAAERGWIEPGEPYDPEEICTEFELRVKTIDDDVTFRCEHPTPSEHPTATTIDNVTHTIREVAADLDVSVIFIGSENAGRVSTPVPSVGDPLSTDAKYDVYIVRRTE</sequence>
<dbReference type="Proteomes" id="UP000277326">
    <property type="component" value="Unassembled WGS sequence"/>
</dbReference>
<dbReference type="AlphaFoldDB" id="A0A3M0E710"/>
<organism evidence="2 3">
    <name type="scientific">Haloplanus aerogenes</name>
    <dbReference type="NCBI Taxonomy" id="660522"/>
    <lineage>
        <taxon>Archaea</taxon>
        <taxon>Methanobacteriati</taxon>
        <taxon>Methanobacteriota</taxon>
        <taxon>Stenosarchaea group</taxon>
        <taxon>Halobacteria</taxon>
        <taxon>Halobacteriales</taxon>
        <taxon>Haloferacaceae</taxon>
        <taxon>Haloplanus</taxon>
    </lineage>
</organism>
<evidence type="ECO:0000259" key="1">
    <source>
        <dbReference type="Pfam" id="PF00582"/>
    </source>
</evidence>
<dbReference type="SUPFAM" id="SSF52402">
    <property type="entry name" value="Adenine nucleotide alpha hydrolases-like"/>
    <property type="match status" value="1"/>
</dbReference>
<protein>
    <submittedName>
        <fullName evidence="2">Universal stress protein family protein</fullName>
    </submittedName>
</protein>
<dbReference type="EMBL" id="REFS01000002">
    <property type="protein sequence ID" value="RMB23823.1"/>
    <property type="molecule type" value="Genomic_DNA"/>
</dbReference>
<evidence type="ECO:0000313" key="3">
    <source>
        <dbReference type="Proteomes" id="UP000277326"/>
    </source>
</evidence>
<dbReference type="InterPro" id="IPR006016">
    <property type="entry name" value="UspA"/>
</dbReference>
<evidence type="ECO:0000313" key="2">
    <source>
        <dbReference type="EMBL" id="RMB23823.1"/>
    </source>
</evidence>
<accession>A0A3M0E710</accession>